<dbReference type="AlphaFoldDB" id="A0A0P8AJ38"/>
<organism evidence="2 3">
    <name type="scientific">Algoriphagus marincola HL-49</name>
    <dbReference type="NCBI Taxonomy" id="1305737"/>
    <lineage>
        <taxon>Bacteria</taxon>
        <taxon>Pseudomonadati</taxon>
        <taxon>Bacteroidota</taxon>
        <taxon>Cytophagia</taxon>
        <taxon>Cytophagales</taxon>
        <taxon>Cyclobacteriaceae</taxon>
        <taxon>Algoriphagus</taxon>
    </lineage>
</organism>
<protein>
    <recommendedName>
        <fullName evidence="1">DUF4097 domain-containing protein</fullName>
    </recommendedName>
</protein>
<evidence type="ECO:0000313" key="2">
    <source>
        <dbReference type="EMBL" id="KPQ18646.1"/>
    </source>
</evidence>
<reference evidence="2 3" key="1">
    <citation type="submission" date="2015-09" db="EMBL/GenBank/DDBJ databases">
        <title>Identification and resolution of microdiversity through metagenomic sequencing of parallel consortia.</title>
        <authorList>
            <person name="Nelson W.C."/>
            <person name="Romine M.F."/>
            <person name="Lindemann S.R."/>
        </authorList>
    </citation>
    <scope>NUCLEOTIDE SEQUENCE [LARGE SCALE GENOMIC DNA]</scope>
    <source>
        <strain evidence="2">HL-49</strain>
    </source>
</reference>
<dbReference type="OrthoDB" id="838235at2"/>
<dbReference type="Pfam" id="PF13349">
    <property type="entry name" value="DUF4097"/>
    <property type="match status" value="1"/>
</dbReference>
<dbReference type="Proteomes" id="UP000050421">
    <property type="component" value="Unassembled WGS sequence"/>
</dbReference>
<sequence>MENILKTFNLCFALLLIGSGAFGQNVLVDVNKSYSNIEKLEIEGGWLEVTYEGGFGDEVQVEAYLESNDEDQDIVFVTLGNVLKIKYERGSRNVSWGNSKNNGYIRIKGPESIQLDVQNSSGSAKISRVNSETTRLKVTSGRIIAEDIQGDLIIGGTSGNLIASIIGGDVAASLTSGRGEISQVDGDVSYKSTSGSLNASDIRGEINVQFTSGRAEMENIGALGALKFTSGSMRAENAGLGPNTSFSGSSGNFRIQTNSNLENFNFDLSASSGNLRVGNSKGNKSLELDNGAASWVKGKITSGSISIEN</sequence>
<dbReference type="PATRIC" id="fig|1305737.6.peg.1708"/>
<proteinExistence type="predicted"/>
<comment type="caution">
    <text evidence="2">The sequence shown here is derived from an EMBL/GenBank/DDBJ whole genome shotgun (WGS) entry which is preliminary data.</text>
</comment>
<dbReference type="STRING" id="1305737.GCA_000526355_03654"/>
<evidence type="ECO:0000313" key="3">
    <source>
        <dbReference type="Proteomes" id="UP000050421"/>
    </source>
</evidence>
<accession>A0A0P8AJ38</accession>
<gene>
    <name evidence="2" type="ORF">HLUCCX10_05260</name>
</gene>
<dbReference type="InterPro" id="IPR025164">
    <property type="entry name" value="Toastrack_DUF4097"/>
</dbReference>
<name>A0A0P8AJ38_9BACT</name>
<dbReference type="EMBL" id="LJXT01000023">
    <property type="protein sequence ID" value="KPQ18646.1"/>
    <property type="molecule type" value="Genomic_DNA"/>
</dbReference>
<evidence type="ECO:0000259" key="1">
    <source>
        <dbReference type="Pfam" id="PF13349"/>
    </source>
</evidence>
<dbReference type="eggNOG" id="COG3595">
    <property type="taxonomic scope" value="Bacteria"/>
</dbReference>
<feature type="domain" description="DUF4097" evidence="1">
    <location>
        <begin position="37"/>
        <end position="307"/>
    </location>
</feature>